<dbReference type="AlphaFoldDB" id="A0ABD3VTT5"/>
<proteinExistence type="predicted"/>
<reference evidence="2 3" key="1">
    <citation type="submission" date="2024-11" db="EMBL/GenBank/DDBJ databases">
        <title>Chromosome-level genome assembly of the freshwater bivalve Anodonta woodiana.</title>
        <authorList>
            <person name="Chen X."/>
        </authorList>
    </citation>
    <scope>NUCLEOTIDE SEQUENCE [LARGE SCALE GENOMIC DNA]</scope>
    <source>
        <strain evidence="2">MN2024</strain>
        <tissue evidence="2">Gills</tissue>
    </source>
</reference>
<comment type="caution">
    <text evidence="2">The sequence shown here is derived from an EMBL/GenBank/DDBJ whole genome shotgun (WGS) entry which is preliminary data.</text>
</comment>
<dbReference type="EMBL" id="JBJQND010000010">
    <property type="protein sequence ID" value="KAL3864536.1"/>
    <property type="molecule type" value="Genomic_DNA"/>
</dbReference>
<keyword evidence="3" id="KW-1185">Reference proteome</keyword>
<feature type="region of interest" description="Disordered" evidence="1">
    <location>
        <begin position="53"/>
        <end position="86"/>
    </location>
</feature>
<sequence length="117" mass="12819">MSTTGWEKNSLHLSNFALRTLATNNTLTLSPSRTCQTDSVNSPMSNLVLNLSGLSTGRGTPRRKLSLSGVDTPNTSGNPTPDHSDSTESVCQYFFFSPSPPRWFLSIFYIINTGHHV</sequence>
<gene>
    <name evidence="2" type="ORF">ACJMK2_006210</name>
</gene>
<evidence type="ECO:0000256" key="1">
    <source>
        <dbReference type="SAM" id="MobiDB-lite"/>
    </source>
</evidence>
<name>A0ABD3VTT5_SINWO</name>
<organism evidence="2 3">
    <name type="scientific">Sinanodonta woodiana</name>
    <name type="common">Chinese pond mussel</name>
    <name type="synonym">Anodonta woodiana</name>
    <dbReference type="NCBI Taxonomy" id="1069815"/>
    <lineage>
        <taxon>Eukaryota</taxon>
        <taxon>Metazoa</taxon>
        <taxon>Spiralia</taxon>
        <taxon>Lophotrochozoa</taxon>
        <taxon>Mollusca</taxon>
        <taxon>Bivalvia</taxon>
        <taxon>Autobranchia</taxon>
        <taxon>Heteroconchia</taxon>
        <taxon>Palaeoheterodonta</taxon>
        <taxon>Unionida</taxon>
        <taxon>Unionoidea</taxon>
        <taxon>Unionidae</taxon>
        <taxon>Unioninae</taxon>
        <taxon>Sinanodonta</taxon>
    </lineage>
</organism>
<dbReference type="Proteomes" id="UP001634394">
    <property type="component" value="Unassembled WGS sequence"/>
</dbReference>
<evidence type="ECO:0000313" key="2">
    <source>
        <dbReference type="EMBL" id="KAL3864536.1"/>
    </source>
</evidence>
<feature type="compositionally biased region" description="Polar residues" evidence="1">
    <location>
        <begin position="69"/>
        <end position="81"/>
    </location>
</feature>
<evidence type="ECO:0000313" key="3">
    <source>
        <dbReference type="Proteomes" id="UP001634394"/>
    </source>
</evidence>
<accession>A0ABD3VTT5</accession>
<protein>
    <submittedName>
        <fullName evidence="2">Uncharacterized protein</fullName>
    </submittedName>
</protein>